<dbReference type="AlphaFoldDB" id="A0A7T0PDS5"/>
<keyword evidence="1" id="KW-0472">Membrane</keyword>
<proteinExistence type="predicted"/>
<evidence type="ECO:0000256" key="1">
    <source>
        <dbReference type="SAM" id="Phobius"/>
    </source>
</evidence>
<feature type="transmembrane region" description="Helical" evidence="1">
    <location>
        <begin position="34"/>
        <end position="59"/>
    </location>
</feature>
<evidence type="ECO:0000313" key="2">
    <source>
        <dbReference type="EMBL" id="QPK83203.1"/>
    </source>
</evidence>
<keyword evidence="1" id="KW-1133">Transmembrane helix</keyword>
<sequence length="65" mass="6728">MMSATTLGIVSIVIGFVLIAVAFLAVAKWRRTPLAVGLGIAAFVFITVIPVFLAVFVAVPNPGIS</sequence>
<keyword evidence="3" id="KW-1185">Reference proteome</keyword>
<name>A0A7T0PDS5_9CORY</name>
<dbReference type="EMBL" id="CP064955">
    <property type="protein sequence ID" value="QPK83203.1"/>
    <property type="molecule type" value="Genomic_DNA"/>
</dbReference>
<dbReference type="KEGG" id="cqn:G7Y29_10330"/>
<protein>
    <submittedName>
        <fullName evidence="2">Uncharacterized protein</fullName>
    </submittedName>
</protein>
<accession>A0A7T0PDS5</accession>
<dbReference type="Proteomes" id="UP000594586">
    <property type="component" value="Chromosome"/>
</dbReference>
<feature type="transmembrane region" description="Helical" evidence="1">
    <location>
        <begin position="6"/>
        <end position="27"/>
    </location>
</feature>
<organism evidence="2 3">
    <name type="scientific">Corynebacterium qintianiae</name>
    <dbReference type="NCBI Taxonomy" id="2709392"/>
    <lineage>
        <taxon>Bacteria</taxon>
        <taxon>Bacillati</taxon>
        <taxon>Actinomycetota</taxon>
        <taxon>Actinomycetes</taxon>
        <taxon>Mycobacteriales</taxon>
        <taxon>Corynebacteriaceae</taxon>
        <taxon>Corynebacterium</taxon>
    </lineage>
</organism>
<evidence type="ECO:0000313" key="3">
    <source>
        <dbReference type="Proteomes" id="UP000594586"/>
    </source>
</evidence>
<gene>
    <name evidence="2" type="ORF">G7Y29_10330</name>
</gene>
<reference evidence="2 3" key="1">
    <citation type="submission" date="2020-11" db="EMBL/GenBank/DDBJ databases">
        <title>Corynebacterium sp. MC1420.</title>
        <authorList>
            <person name="Zhou J."/>
        </authorList>
    </citation>
    <scope>NUCLEOTIDE SEQUENCE [LARGE SCALE GENOMIC DNA]</scope>
    <source>
        <strain evidence="2 3">MC1420</strain>
    </source>
</reference>
<keyword evidence="1" id="KW-0812">Transmembrane</keyword>